<gene>
    <name evidence="8" type="primary">SV2B_2</name>
    <name evidence="8" type="ORF">g.53966</name>
</gene>
<dbReference type="InterPro" id="IPR020846">
    <property type="entry name" value="MFS_dom"/>
</dbReference>
<feature type="transmembrane region" description="Helical" evidence="6">
    <location>
        <begin position="133"/>
        <end position="153"/>
    </location>
</feature>
<feature type="transmembrane region" description="Helical" evidence="6">
    <location>
        <begin position="407"/>
        <end position="427"/>
    </location>
</feature>
<accession>A0A146KZ19</accession>
<dbReference type="Pfam" id="PF07690">
    <property type="entry name" value="MFS_1"/>
    <property type="match status" value="1"/>
</dbReference>
<keyword evidence="5 6" id="KW-0472">Membrane</keyword>
<feature type="transmembrane region" description="Helical" evidence="6">
    <location>
        <begin position="382"/>
        <end position="400"/>
    </location>
</feature>
<name>A0A146KZ19_LYGHE</name>
<evidence type="ECO:0000313" key="8">
    <source>
        <dbReference type="EMBL" id="JAQ01614.1"/>
    </source>
</evidence>
<evidence type="ECO:0000256" key="5">
    <source>
        <dbReference type="ARBA" id="ARBA00023136"/>
    </source>
</evidence>
<proteinExistence type="predicted"/>
<feature type="transmembrane region" description="Helical" evidence="6">
    <location>
        <begin position="207"/>
        <end position="226"/>
    </location>
</feature>
<evidence type="ECO:0000256" key="4">
    <source>
        <dbReference type="ARBA" id="ARBA00022989"/>
    </source>
</evidence>
<sequence>MCRGNPVRPSNSETLKNNVNKVAIEASFDDALEKTGYGKFHLLLFMMVGLGYAFSAMEVSVLSFVLPAAKCDFDMSSADAGYLTAFPMLGMALGSFFWGCIADVFGRRRAYAGSLIVTGVFGLASSVAQYFSIFVLMRVISGFGMAGILGLTLPYLGEFQPFRRRGKTLSWMELCWTVGLIGVPCLAWAIIPIRMRYETTFFVFDSWNAFVLINSSCILLIGLWALTFPESPKFLAEVGKPDEALQVLRQIYSCNTGNDPSCYTVSALQGSVINLKAKPGNIEEGQVFVNMVKDFGEQCKLLFKPPNRFTTLLTCFISFGSNAVYYTLIMWFPEMFTRYQYYESLHPGETTSFCEVASVFRDYQETDAICTTKLDNQVFTNTFILGLACVPSSLLLPLCINKLGSKFLIIFCLMIAAGVSLGMNFITSSQQNLIMSCLFEASTSLAVITLYCSLVDLFPTNIRFMGTGLTMAVGRFGALFGNLSFGYMIDYNCSIPIILFSFVLAVSALSAFSLPIKTNQK</sequence>
<feature type="domain" description="Major facilitator superfamily (MFS) profile" evidence="7">
    <location>
        <begin position="44"/>
        <end position="519"/>
    </location>
</feature>
<reference evidence="8" key="1">
    <citation type="journal article" date="2016" name="Gigascience">
        <title>De novo construction of an expanded transcriptome assembly for the western tarnished plant bug, Lygus hesperus.</title>
        <authorList>
            <person name="Tassone E.E."/>
            <person name="Geib S.M."/>
            <person name="Hall B."/>
            <person name="Fabrick J.A."/>
            <person name="Brent C.S."/>
            <person name="Hull J.J."/>
        </authorList>
    </citation>
    <scope>NUCLEOTIDE SEQUENCE</scope>
</reference>
<keyword evidence="2" id="KW-0813">Transport</keyword>
<dbReference type="SUPFAM" id="SSF103473">
    <property type="entry name" value="MFS general substrate transporter"/>
    <property type="match status" value="1"/>
</dbReference>
<evidence type="ECO:0000256" key="1">
    <source>
        <dbReference type="ARBA" id="ARBA00004141"/>
    </source>
</evidence>
<evidence type="ECO:0000256" key="2">
    <source>
        <dbReference type="ARBA" id="ARBA00022448"/>
    </source>
</evidence>
<organism evidence="8">
    <name type="scientific">Lygus hesperus</name>
    <name type="common">Western plant bug</name>
    <dbReference type="NCBI Taxonomy" id="30085"/>
    <lineage>
        <taxon>Eukaryota</taxon>
        <taxon>Metazoa</taxon>
        <taxon>Ecdysozoa</taxon>
        <taxon>Arthropoda</taxon>
        <taxon>Hexapoda</taxon>
        <taxon>Insecta</taxon>
        <taxon>Pterygota</taxon>
        <taxon>Neoptera</taxon>
        <taxon>Paraneoptera</taxon>
        <taxon>Hemiptera</taxon>
        <taxon>Heteroptera</taxon>
        <taxon>Panheteroptera</taxon>
        <taxon>Cimicomorpha</taxon>
        <taxon>Miridae</taxon>
        <taxon>Mirini</taxon>
        <taxon>Lygus</taxon>
    </lineage>
</organism>
<feature type="transmembrane region" description="Helical" evidence="6">
    <location>
        <begin position="495"/>
        <end position="516"/>
    </location>
</feature>
<keyword evidence="3 6" id="KW-0812">Transmembrane</keyword>
<dbReference type="GO" id="GO:0016020">
    <property type="term" value="C:membrane"/>
    <property type="evidence" value="ECO:0007669"/>
    <property type="project" value="UniProtKB-SubCell"/>
</dbReference>
<feature type="transmembrane region" description="Helical" evidence="6">
    <location>
        <begin position="174"/>
        <end position="195"/>
    </location>
</feature>
<feature type="transmembrane region" description="Helical" evidence="6">
    <location>
        <begin position="309"/>
        <end position="332"/>
    </location>
</feature>
<dbReference type="GO" id="GO:0022857">
    <property type="term" value="F:transmembrane transporter activity"/>
    <property type="evidence" value="ECO:0007669"/>
    <property type="project" value="InterPro"/>
</dbReference>
<feature type="transmembrane region" description="Helical" evidence="6">
    <location>
        <begin position="433"/>
        <end position="457"/>
    </location>
</feature>
<dbReference type="InterPro" id="IPR011701">
    <property type="entry name" value="MFS"/>
</dbReference>
<dbReference type="PROSITE" id="PS50850">
    <property type="entry name" value="MFS"/>
    <property type="match status" value="1"/>
</dbReference>
<protein>
    <submittedName>
        <fullName evidence="8">Synaptic vesicle glycoprotein 2B</fullName>
    </submittedName>
</protein>
<feature type="transmembrane region" description="Helical" evidence="6">
    <location>
        <begin position="80"/>
        <end position="98"/>
    </location>
</feature>
<keyword evidence="4 6" id="KW-1133">Transmembrane helix</keyword>
<dbReference type="InterPro" id="IPR036259">
    <property type="entry name" value="MFS_trans_sf"/>
</dbReference>
<dbReference type="AlphaFoldDB" id="A0A146KZ19"/>
<dbReference type="Gene3D" id="1.20.1250.20">
    <property type="entry name" value="MFS general substrate transporter like domains"/>
    <property type="match status" value="1"/>
</dbReference>
<evidence type="ECO:0000256" key="6">
    <source>
        <dbReference type="SAM" id="Phobius"/>
    </source>
</evidence>
<evidence type="ECO:0000256" key="3">
    <source>
        <dbReference type="ARBA" id="ARBA00022692"/>
    </source>
</evidence>
<dbReference type="PANTHER" id="PTHR23511">
    <property type="entry name" value="SYNAPTIC VESICLE GLYCOPROTEIN 2"/>
    <property type="match status" value="1"/>
</dbReference>
<evidence type="ECO:0000259" key="7">
    <source>
        <dbReference type="PROSITE" id="PS50850"/>
    </source>
</evidence>
<dbReference type="EMBL" id="GDHC01017015">
    <property type="protein sequence ID" value="JAQ01614.1"/>
    <property type="molecule type" value="Transcribed_RNA"/>
</dbReference>
<feature type="transmembrane region" description="Helical" evidence="6">
    <location>
        <begin position="42"/>
        <end position="68"/>
    </location>
</feature>
<dbReference type="PANTHER" id="PTHR23511:SF38">
    <property type="entry name" value="SYNAPTIC VESICLE 2-RELATED PROTEIN-LIKE PROTEIN"/>
    <property type="match status" value="1"/>
</dbReference>
<comment type="subcellular location">
    <subcellularLocation>
        <location evidence="1">Membrane</location>
        <topology evidence="1">Multi-pass membrane protein</topology>
    </subcellularLocation>
</comment>
<feature type="transmembrane region" description="Helical" evidence="6">
    <location>
        <begin position="110"/>
        <end position="127"/>
    </location>
</feature>